<evidence type="ECO:0000313" key="3">
    <source>
        <dbReference type="EMBL" id="QKG21111.1"/>
    </source>
</evidence>
<evidence type="ECO:0000259" key="2">
    <source>
        <dbReference type="Pfam" id="PF04149"/>
    </source>
</evidence>
<evidence type="ECO:0000256" key="1">
    <source>
        <dbReference type="SAM" id="MobiDB-lite"/>
    </source>
</evidence>
<dbReference type="Proteomes" id="UP000501240">
    <property type="component" value="Chromosome"/>
</dbReference>
<dbReference type="EMBL" id="CP053892">
    <property type="protein sequence ID" value="QKG21111.1"/>
    <property type="molecule type" value="Genomic_DNA"/>
</dbReference>
<dbReference type="Pfam" id="PF04149">
    <property type="entry name" value="DUF397"/>
    <property type="match status" value="1"/>
</dbReference>
<reference evidence="3 4" key="1">
    <citation type="submission" date="2020-05" db="EMBL/GenBank/DDBJ databases">
        <title>Actinomadura verrucosospora NRRL-B18236 (PFL_A860) Genome sequencing and assembly.</title>
        <authorList>
            <person name="Samborskyy M."/>
        </authorList>
    </citation>
    <scope>NUCLEOTIDE SEQUENCE [LARGE SCALE GENOMIC DNA]</scope>
    <source>
        <strain evidence="3 4">NRRL:B18236</strain>
    </source>
</reference>
<evidence type="ECO:0000313" key="4">
    <source>
        <dbReference type="Proteomes" id="UP000501240"/>
    </source>
</evidence>
<feature type="domain" description="DUF397" evidence="2">
    <location>
        <begin position="9"/>
        <end position="62"/>
    </location>
</feature>
<protein>
    <recommendedName>
        <fullName evidence="2">DUF397 domain-containing protein</fullName>
    </recommendedName>
</protein>
<keyword evidence="4" id="KW-1185">Reference proteome</keyword>
<dbReference type="InterPro" id="IPR007278">
    <property type="entry name" value="DUF397"/>
</dbReference>
<sequence length="63" mass="6739">MNTPGSSEAHWRKSTHSGGDEGECVEVADLNGQVGVRDSKDPAAGHLTLTRQDFADLLAHLRP</sequence>
<feature type="region of interest" description="Disordered" evidence="1">
    <location>
        <begin position="1"/>
        <end position="23"/>
    </location>
</feature>
<proteinExistence type="predicted"/>
<dbReference type="RefSeq" id="WP_173095435.1">
    <property type="nucleotide sequence ID" value="NZ_CP053892.1"/>
</dbReference>
<gene>
    <name evidence="3" type="ORF">ACTIVE_2749</name>
</gene>
<organism evidence="3 4">
    <name type="scientific">Actinomadura verrucosospora</name>
    <dbReference type="NCBI Taxonomy" id="46165"/>
    <lineage>
        <taxon>Bacteria</taxon>
        <taxon>Bacillati</taxon>
        <taxon>Actinomycetota</taxon>
        <taxon>Actinomycetes</taxon>
        <taxon>Streptosporangiales</taxon>
        <taxon>Thermomonosporaceae</taxon>
        <taxon>Actinomadura</taxon>
    </lineage>
</organism>
<accession>A0A7D3VX56</accession>
<name>A0A7D3VX56_ACTVE</name>
<dbReference type="AlphaFoldDB" id="A0A7D3VX56"/>